<feature type="region of interest" description="Disordered" evidence="5">
    <location>
        <begin position="397"/>
        <end position="417"/>
    </location>
</feature>
<dbReference type="OrthoDB" id="5986098at2759"/>
<keyword evidence="3" id="KW-0804">Transcription</keyword>
<gene>
    <name evidence="7" type="ORF">pdam_00011117</name>
</gene>
<feature type="domain" description="Basic leucine zipper" evidence="6">
    <location>
        <begin position="223"/>
        <end position="312"/>
    </location>
</feature>
<dbReference type="PANTHER" id="PTHR10129">
    <property type="entry name" value="TRANSCRIPTION FACTOR MAF"/>
    <property type="match status" value="1"/>
</dbReference>
<feature type="compositionally biased region" description="Low complexity" evidence="5">
    <location>
        <begin position="401"/>
        <end position="416"/>
    </location>
</feature>
<dbReference type="GO" id="GO:0000981">
    <property type="term" value="F:DNA-binding transcription factor activity, RNA polymerase II-specific"/>
    <property type="evidence" value="ECO:0007669"/>
    <property type="project" value="TreeGrafter"/>
</dbReference>
<dbReference type="SUPFAM" id="SSF47454">
    <property type="entry name" value="A DNA-binding domain in eukaryotic transcription factors"/>
    <property type="match status" value="3"/>
</dbReference>
<sequence>MVEGLLQITPETIVSQGRLTESGNLHQQLNHNRSLLLKINKKLFDDEYLERTSIQELNKKLRRLPEGLIRKFRKRRRILKNRKYALKCRQKGIERQSYIAHENAALEREILQANMELRKVIQERDKYRQKYERLIGAVSTLNTSREFSMTDSGQNMTDEELYVDFPKMDDTFDAGLAEDKPSSYWVGFEPLVAEEESSLTQTHLYSVRPDCNTTSSTPSEQITDLEIATLPIRELNKRMKNLPQAEVLQIRKRRRSLRNRDYATNCRRRRTAVKESLLTENQRLQDQLRAANEVLSRAVKERDSYKRKFSELHKAYVTFNRPNVARKCRIKGEIVHRRCICHMMEEDFDALFGVYSTDAMKHVFENLWTEESLLFEENNSTSNTDGDIQDLFDGETRNEENYSSSESETESLNPSTISDEQIQNLRVQDLNKLLRDLPRDEAAKIKKRRRNLKNRNYALNCRIRKQQKYEDLLNENFSLKEQLESERSQLRNVWTEKEAFKKKYQHLQKSFAVYMQSKISTELPA</sequence>
<evidence type="ECO:0000256" key="3">
    <source>
        <dbReference type="ARBA" id="ARBA00023163"/>
    </source>
</evidence>
<dbReference type="Pfam" id="PF03131">
    <property type="entry name" value="bZIP_Maf"/>
    <property type="match status" value="3"/>
</dbReference>
<accession>A0A3M6U3Z1</accession>
<dbReference type="Gene3D" id="1.20.5.170">
    <property type="match status" value="3"/>
</dbReference>
<evidence type="ECO:0000313" key="8">
    <source>
        <dbReference type="Proteomes" id="UP000275408"/>
    </source>
</evidence>
<keyword evidence="1" id="KW-0805">Transcription regulation</keyword>
<dbReference type="GO" id="GO:0005634">
    <property type="term" value="C:nucleus"/>
    <property type="evidence" value="ECO:0007669"/>
    <property type="project" value="TreeGrafter"/>
</dbReference>
<evidence type="ECO:0000256" key="1">
    <source>
        <dbReference type="ARBA" id="ARBA00023015"/>
    </source>
</evidence>
<organism evidence="7 8">
    <name type="scientific">Pocillopora damicornis</name>
    <name type="common">Cauliflower coral</name>
    <name type="synonym">Millepora damicornis</name>
    <dbReference type="NCBI Taxonomy" id="46731"/>
    <lineage>
        <taxon>Eukaryota</taxon>
        <taxon>Metazoa</taxon>
        <taxon>Cnidaria</taxon>
        <taxon>Anthozoa</taxon>
        <taxon>Hexacorallia</taxon>
        <taxon>Scleractinia</taxon>
        <taxon>Astrocoeniina</taxon>
        <taxon>Pocilloporidae</taxon>
        <taxon>Pocillopora</taxon>
    </lineage>
</organism>
<protein>
    <recommendedName>
        <fullName evidence="6">Basic leucine zipper domain-containing protein</fullName>
    </recommendedName>
</protein>
<dbReference type="PANTHER" id="PTHR10129:SF50">
    <property type="entry name" value="BZIP DOMAIN-CONTAINING PROTEIN"/>
    <property type="match status" value="1"/>
</dbReference>
<feature type="domain" description="Basic leucine zipper" evidence="6">
    <location>
        <begin position="417"/>
        <end position="508"/>
    </location>
</feature>
<keyword evidence="2" id="KW-0238">DNA-binding</keyword>
<keyword evidence="8" id="KW-1185">Reference proteome</keyword>
<reference evidence="7 8" key="1">
    <citation type="journal article" date="2018" name="Sci. Rep.">
        <title>Comparative analysis of the Pocillopora damicornis genome highlights role of immune system in coral evolution.</title>
        <authorList>
            <person name="Cunning R."/>
            <person name="Bay R.A."/>
            <person name="Gillette P."/>
            <person name="Baker A.C."/>
            <person name="Traylor-Knowles N."/>
        </authorList>
    </citation>
    <scope>NUCLEOTIDE SEQUENCE [LARGE SCALE GENOMIC DNA]</scope>
    <source>
        <strain evidence="7">RSMAS</strain>
        <tissue evidence="7">Whole animal</tissue>
    </source>
</reference>
<name>A0A3M6U3Z1_POCDA</name>
<keyword evidence="4" id="KW-0175">Coiled coil</keyword>
<dbReference type="STRING" id="46731.A0A3M6U3Z1"/>
<feature type="domain" description="Basic leucine zipper" evidence="6">
    <location>
        <begin position="45"/>
        <end position="134"/>
    </location>
</feature>
<dbReference type="InterPro" id="IPR024874">
    <property type="entry name" value="Transcription_factor_Maf_fam"/>
</dbReference>
<comment type="caution">
    <text evidence="7">The sequence shown here is derived from an EMBL/GenBank/DDBJ whole genome shotgun (WGS) entry which is preliminary data.</text>
</comment>
<dbReference type="Proteomes" id="UP000275408">
    <property type="component" value="Unassembled WGS sequence"/>
</dbReference>
<evidence type="ECO:0000256" key="2">
    <source>
        <dbReference type="ARBA" id="ARBA00023125"/>
    </source>
</evidence>
<dbReference type="AlphaFoldDB" id="A0A3M6U3Z1"/>
<evidence type="ECO:0000259" key="6">
    <source>
        <dbReference type="Pfam" id="PF03131"/>
    </source>
</evidence>
<evidence type="ECO:0000313" key="7">
    <source>
        <dbReference type="EMBL" id="RMX48316.1"/>
    </source>
</evidence>
<feature type="coiled-coil region" evidence="4">
    <location>
        <begin position="103"/>
        <end position="137"/>
    </location>
</feature>
<dbReference type="InterPro" id="IPR008917">
    <property type="entry name" value="TF_DNA-bd_sf"/>
</dbReference>
<dbReference type="EMBL" id="RCHS01002293">
    <property type="protein sequence ID" value="RMX48316.1"/>
    <property type="molecule type" value="Genomic_DNA"/>
</dbReference>
<dbReference type="InterPro" id="IPR004826">
    <property type="entry name" value="bZIP_Maf"/>
</dbReference>
<evidence type="ECO:0000256" key="5">
    <source>
        <dbReference type="SAM" id="MobiDB-lite"/>
    </source>
</evidence>
<evidence type="ECO:0000256" key="4">
    <source>
        <dbReference type="SAM" id="Coils"/>
    </source>
</evidence>
<feature type="coiled-coil region" evidence="4">
    <location>
        <begin position="274"/>
        <end position="308"/>
    </location>
</feature>
<proteinExistence type="predicted"/>
<dbReference type="GO" id="GO:0000978">
    <property type="term" value="F:RNA polymerase II cis-regulatory region sequence-specific DNA binding"/>
    <property type="evidence" value="ECO:0007669"/>
    <property type="project" value="TreeGrafter"/>
</dbReference>